<feature type="transmembrane region" description="Helical" evidence="1">
    <location>
        <begin position="235"/>
        <end position="256"/>
    </location>
</feature>
<keyword evidence="1" id="KW-0812">Transmembrane</keyword>
<feature type="transmembrane region" description="Helical" evidence="1">
    <location>
        <begin position="137"/>
        <end position="156"/>
    </location>
</feature>
<name>A0A4Y2RJA8_ARAVE</name>
<keyword evidence="1" id="KW-1133">Transmembrane helix</keyword>
<dbReference type="AlphaFoldDB" id="A0A4Y2RJA8"/>
<evidence type="ECO:0000313" key="2">
    <source>
        <dbReference type="EMBL" id="GBN75718.1"/>
    </source>
</evidence>
<reference evidence="2 4" key="1">
    <citation type="journal article" date="2019" name="Sci. Rep.">
        <title>Orb-weaving spider Araneus ventricosus genome elucidates the spidroin gene catalogue.</title>
        <authorList>
            <person name="Kono N."/>
            <person name="Nakamura H."/>
            <person name="Ohtoshi R."/>
            <person name="Moran D.A.P."/>
            <person name="Shinohara A."/>
            <person name="Yoshida Y."/>
            <person name="Fujiwara M."/>
            <person name="Mori M."/>
            <person name="Tomita M."/>
            <person name="Arakawa K."/>
        </authorList>
    </citation>
    <scope>NUCLEOTIDE SEQUENCE [LARGE SCALE GENOMIC DNA]</scope>
</reference>
<evidence type="ECO:0000256" key="1">
    <source>
        <dbReference type="SAM" id="Phobius"/>
    </source>
</evidence>
<gene>
    <name evidence="2" type="ORF">AVEN_224938_1</name>
    <name evidence="3" type="ORF">AVEN_6258_1</name>
</gene>
<feature type="transmembrane region" description="Helical" evidence="1">
    <location>
        <begin position="176"/>
        <end position="194"/>
    </location>
</feature>
<protein>
    <recommendedName>
        <fullName evidence="5">Gustatory receptor</fullName>
    </recommendedName>
</protein>
<dbReference type="EMBL" id="BGPR01017300">
    <property type="protein sequence ID" value="GBN75718.1"/>
    <property type="molecule type" value="Genomic_DNA"/>
</dbReference>
<feature type="transmembrane region" description="Helical" evidence="1">
    <location>
        <begin position="62"/>
        <end position="80"/>
    </location>
</feature>
<keyword evidence="1" id="KW-0472">Membrane</keyword>
<dbReference type="EMBL" id="BGPR01017605">
    <property type="protein sequence ID" value="GBN76662.1"/>
    <property type="molecule type" value="Genomic_DNA"/>
</dbReference>
<evidence type="ECO:0000313" key="4">
    <source>
        <dbReference type="Proteomes" id="UP000499080"/>
    </source>
</evidence>
<feature type="transmembrane region" description="Helical" evidence="1">
    <location>
        <begin position="276"/>
        <end position="294"/>
    </location>
</feature>
<organism evidence="2 4">
    <name type="scientific">Araneus ventricosus</name>
    <name type="common">Orbweaver spider</name>
    <name type="synonym">Epeira ventricosa</name>
    <dbReference type="NCBI Taxonomy" id="182803"/>
    <lineage>
        <taxon>Eukaryota</taxon>
        <taxon>Metazoa</taxon>
        <taxon>Ecdysozoa</taxon>
        <taxon>Arthropoda</taxon>
        <taxon>Chelicerata</taxon>
        <taxon>Arachnida</taxon>
        <taxon>Araneae</taxon>
        <taxon>Araneomorphae</taxon>
        <taxon>Entelegynae</taxon>
        <taxon>Araneoidea</taxon>
        <taxon>Araneidae</taxon>
        <taxon>Araneus</taxon>
    </lineage>
</organism>
<comment type="caution">
    <text evidence="2">The sequence shown here is derived from an EMBL/GenBank/DDBJ whole genome shotgun (WGS) entry which is preliminary data.</text>
</comment>
<keyword evidence="4" id="KW-1185">Reference proteome</keyword>
<dbReference type="Proteomes" id="UP000499080">
    <property type="component" value="Unassembled WGS sequence"/>
</dbReference>
<proteinExistence type="predicted"/>
<accession>A0A4Y2RJA8</accession>
<evidence type="ECO:0008006" key="5">
    <source>
        <dbReference type="Google" id="ProtNLM"/>
    </source>
</evidence>
<sequence length="384" mass="43857">MIFIYEGEVNHFEMKTAVINVADVFKKQFGLLWTVLEYTGIPTFEKIYQEGCGKTPMKIRQLFFPLFLLCNLSYCWYITISHGAMSYTTFLDSVIPFLTPVLWLVLYLQRNSLRSLIGEIARTTTTLSISQNRRLTFSVNAGLFLTLFSPVFLMLMRVASRLQIRGVDFFRYLQELIFPSIVTLLYTSLCYILLQNLRSCNDMIHAKLDISCSMTVTRLKSIYLEVVKEIKAFEAIFSIAAFIITIKNFCIVSYIVMDAINDTEWFSNLLLEGTSYLALNFVSTGVLTIFASYIPSEMLSIQSTLLDKLSEQSHEDGILSNEKQILFLLKRDVCVLTAWKLFSFDRGFLLKAVVTVIVHVMAFNQLTSSITTTGNCTLGNDIRQ</sequence>
<evidence type="ECO:0000313" key="3">
    <source>
        <dbReference type="EMBL" id="GBN76662.1"/>
    </source>
</evidence>
<feature type="transmembrane region" description="Helical" evidence="1">
    <location>
        <begin position="86"/>
        <end position="108"/>
    </location>
</feature>